<dbReference type="Proteomes" id="UP000191933">
    <property type="component" value="Unassembled WGS sequence"/>
</dbReference>
<gene>
    <name evidence="1" type="ORF">AGR2A_Cc150037</name>
</gene>
<comment type="caution">
    <text evidence="1">The sequence shown here is derived from an EMBL/GenBank/DDBJ whole genome shotgun (WGS) entry which is preliminary data.</text>
</comment>
<accession>A0A9W5AZK8</accession>
<proteinExistence type="predicted"/>
<sequence>MMAAQSRVCPKLGFDQYLLDLSASAGCAGWQGSFGEIYGFSSGTTGFEPEFFDLR</sequence>
<keyword evidence="2" id="KW-1185">Reference proteome</keyword>
<protein>
    <submittedName>
        <fullName evidence="1">Uncharacterized protein</fullName>
    </submittedName>
</protein>
<name>A0A9W5AZK8_9HYPH</name>
<evidence type="ECO:0000313" key="2">
    <source>
        <dbReference type="Proteomes" id="UP000191933"/>
    </source>
</evidence>
<evidence type="ECO:0000313" key="1">
    <source>
        <dbReference type="EMBL" id="CUW88985.1"/>
    </source>
</evidence>
<dbReference type="EMBL" id="FBVY01000007">
    <property type="protein sequence ID" value="CUW88985.1"/>
    <property type="molecule type" value="Genomic_DNA"/>
</dbReference>
<reference evidence="1 2" key="1">
    <citation type="submission" date="2016-01" db="EMBL/GenBank/DDBJ databases">
        <authorList>
            <person name="Regsiter A."/>
            <person name="william w."/>
        </authorList>
    </citation>
    <scope>NUCLEOTIDE SEQUENCE [LARGE SCALE GENOMIC DNA]</scope>
    <source>
        <strain evidence="1 2">CFBP 5494</strain>
    </source>
</reference>
<dbReference type="AlphaFoldDB" id="A0A9W5AZK8"/>
<organism evidence="1 2">
    <name type="scientific">Agrobacterium genomosp. 2 str. CFBP 5494</name>
    <dbReference type="NCBI Taxonomy" id="1183436"/>
    <lineage>
        <taxon>Bacteria</taxon>
        <taxon>Pseudomonadati</taxon>
        <taxon>Pseudomonadota</taxon>
        <taxon>Alphaproteobacteria</taxon>
        <taxon>Hyphomicrobiales</taxon>
        <taxon>Rhizobiaceae</taxon>
        <taxon>Rhizobium/Agrobacterium group</taxon>
        <taxon>Agrobacterium</taxon>
        <taxon>Agrobacterium tumefaciens complex</taxon>
    </lineage>
</organism>